<feature type="transmembrane region" description="Helical" evidence="6">
    <location>
        <begin position="148"/>
        <end position="168"/>
    </location>
</feature>
<dbReference type="KEGG" id="mint:C7M51_00850"/>
<feature type="transmembrane region" description="Helical" evidence="6">
    <location>
        <begin position="307"/>
        <end position="328"/>
    </location>
</feature>
<dbReference type="PANTHER" id="PTHR42718">
    <property type="entry name" value="MAJOR FACILITATOR SUPERFAMILY MULTIDRUG TRANSPORTER MFSC"/>
    <property type="match status" value="1"/>
</dbReference>
<feature type="transmembrane region" description="Helical" evidence="6">
    <location>
        <begin position="95"/>
        <end position="112"/>
    </location>
</feature>
<feature type="transmembrane region" description="Helical" evidence="6">
    <location>
        <begin position="56"/>
        <end position="75"/>
    </location>
</feature>
<evidence type="ECO:0000256" key="6">
    <source>
        <dbReference type="SAM" id="Phobius"/>
    </source>
</evidence>
<feature type="transmembrane region" description="Helical" evidence="6">
    <location>
        <begin position="407"/>
        <end position="427"/>
    </location>
</feature>
<gene>
    <name evidence="7" type="ORF">C7M51_00850</name>
</gene>
<keyword evidence="2" id="KW-0813">Transport</keyword>
<comment type="subcellular location">
    <subcellularLocation>
        <location evidence="1">Membrane</location>
        <topology evidence="1">Multi-pass membrane protein</topology>
    </subcellularLocation>
</comment>
<dbReference type="GO" id="GO:0022857">
    <property type="term" value="F:transmembrane transporter activity"/>
    <property type="evidence" value="ECO:0007669"/>
    <property type="project" value="InterPro"/>
</dbReference>
<dbReference type="SUPFAM" id="SSF103473">
    <property type="entry name" value="MFS general substrate transporter"/>
    <property type="match status" value="1"/>
</dbReference>
<name>A0A6P1PWU9_9GAMM</name>
<keyword evidence="4 6" id="KW-1133">Transmembrane helix</keyword>
<evidence type="ECO:0000256" key="3">
    <source>
        <dbReference type="ARBA" id="ARBA00022692"/>
    </source>
</evidence>
<dbReference type="GO" id="GO:0016020">
    <property type="term" value="C:membrane"/>
    <property type="evidence" value="ECO:0007669"/>
    <property type="project" value="UniProtKB-SubCell"/>
</dbReference>
<evidence type="ECO:0000313" key="8">
    <source>
        <dbReference type="Proteomes" id="UP000464053"/>
    </source>
</evidence>
<feature type="transmembrane region" description="Helical" evidence="6">
    <location>
        <begin position="532"/>
        <end position="551"/>
    </location>
</feature>
<evidence type="ECO:0008006" key="9">
    <source>
        <dbReference type="Google" id="ProtNLM"/>
    </source>
</evidence>
<feature type="transmembrane region" description="Helical" evidence="6">
    <location>
        <begin position="119"/>
        <end position="142"/>
    </location>
</feature>
<feature type="transmembrane region" description="Helical" evidence="6">
    <location>
        <begin position="212"/>
        <end position="233"/>
    </location>
</feature>
<feature type="transmembrane region" description="Helical" evidence="6">
    <location>
        <begin position="376"/>
        <end position="395"/>
    </location>
</feature>
<feature type="transmembrane region" description="Helical" evidence="6">
    <location>
        <begin position="245"/>
        <end position="265"/>
    </location>
</feature>
<accession>A0A6P1PWU9</accession>
<feature type="transmembrane region" description="Helical" evidence="6">
    <location>
        <begin position="348"/>
        <end position="369"/>
    </location>
</feature>
<proteinExistence type="predicted"/>
<dbReference type="Gene3D" id="1.20.1250.20">
    <property type="entry name" value="MFS general substrate transporter like domains"/>
    <property type="match status" value="1"/>
</dbReference>
<protein>
    <recommendedName>
        <fullName evidence="9">MFS transporter</fullName>
    </recommendedName>
</protein>
<sequence length="582" mass="63884">MSWLLHNGCCSSYWIKQGRSDVAKNNPYAPRQWQPHEKPVLPGSPSTPIHPTHKRIAFGLIGLLITLTGALSNALVTANLTNLQGTFAAYSNEIAWLPAVYVMGNISINLLLVKFRQQFGLRVFTEAFLLLYVLVAFFHLFVNDLSSAIIVRTAHGMVAAALSSLGIYYQVQAWPAKHRLKALAIGISGSQLAIPLARLFSSELLQLEEWRGLYLFELGLAVVALGCVFMLKLPPSDRSKVFEKMDFVTFILMAPGMALLCGVLSLGRIEWWLNTPWLGICLALSLVLIVSAIVVEHNRKNPLINTHWLSSGAIVRLGIVMIMMRVVLAEQNTGAIGFLQQVGLINDQMQGLALAIVSGVVLGIAASALTLKPAHFSWPIVTSLLIMMIASFMDAHANSLTRPHNMYFSQFLLGFSSAFFMAPAMLLGIGSVVAQPKNLVSFVVLFGMSQNLGGLIGSAMLGTFQVWREKYHSSLLGDRLSLLDPNVTERLSQYSALFRSQLGDASLLNAQAVAQLQTVATLQANVLAWNDTYLLTAGMAGCTLIWVLYRLTRLRILTRRQQQREAAAAKPIPATSEIREKQ</sequence>
<dbReference type="Proteomes" id="UP000464053">
    <property type="component" value="Chromosome"/>
</dbReference>
<dbReference type="AlphaFoldDB" id="A0A6P1PWU9"/>
<feature type="transmembrane region" description="Helical" evidence="6">
    <location>
        <begin position="439"/>
        <end position="467"/>
    </location>
</feature>
<dbReference type="Pfam" id="PF07690">
    <property type="entry name" value="MFS_1"/>
    <property type="match status" value="1"/>
</dbReference>
<dbReference type="InterPro" id="IPR011701">
    <property type="entry name" value="MFS"/>
</dbReference>
<feature type="transmembrane region" description="Helical" evidence="6">
    <location>
        <begin position="180"/>
        <end position="200"/>
    </location>
</feature>
<dbReference type="InterPro" id="IPR036259">
    <property type="entry name" value="MFS_trans_sf"/>
</dbReference>
<evidence type="ECO:0000256" key="1">
    <source>
        <dbReference type="ARBA" id="ARBA00004141"/>
    </source>
</evidence>
<keyword evidence="3 6" id="KW-0812">Transmembrane</keyword>
<dbReference type="PANTHER" id="PTHR42718:SF9">
    <property type="entry name" value="MAJOR FACILITATOR SUPERFAMILY MULTIDRUG TRANSPORTER MFSC"/>
    <property type="match status" value="1"/>
</dbReference>
<evidence type="ECO:0000256" key="2">
    <source>
        <dbReference type="ARBA" id="ARBA00022448"/>
    </source>
</evidence>
<organism evidence="7 8">
    <name type="scientific">Mixta intestinalis</name>
    <dbReference type="NCBI Taxonomy" id="1615494"/>
    <lineage>
        <taxon>Bacteria</taxon>
        <taxon>Pseudomonadati</taxon>
        <taxon>Pseudomonadota</taxon>
        <taxon>Gammaproteobacteria</taxon>
        <taxon>Enterobacterales</taxon>
        <taxon>Erwiniaceae</taxon>
        <taxon>Mixta</taxon>
    </lineage>
</organism>
<feature type="transmembrane region" description="Helical" evidence="6">
    <location>
        <begin position="277"/>
        <end position="295"/>
    </location>
</feature>
<reference evidence="7 8" key="1">
    <citation type="submission" date="2018-03" db="EMBL/GenBank/DDBJ databases">
        <title>Pantoea intestinalis SRCM103226 isolated form the mealworm.</title>
        <authorList>
            <person name="Jeong D.-Y."/>
            <person name="Kim J.W."/>
        </authorList>
    </citation>
    <scope>NUCLEOTIDE SEQUENCE [LARGE SCALE GENOMIC DNA]</scope>
    <source>
        <strain evidence="7 8">SRCM103226</strain>
    </source>
</reference>
<dbReference type="EMBL" id="CP028271">
    <property type="protein sequence ID" value="QHM70572.1"/>
    <property type="molecule type" value="Genomic_DNA"/>
</dbReference>
<evidence type="ECO:0000313" key="7">
    <source>
        <dbReference type="EMBL" id="QHM70572.1"/>
    </source>
</evidence>
<keyword evidence="5 6" id="KW-0472">Membrane</keyword>
<keyword evidence="8" id="KW-1185">Reference proteome</keyword>
<evidence type="ECO:0000256" key="4">
    <source>
        <dbReference type="ARBA" id="ARBA00022989"/>
    </source>
</evidence>
<evidence type="ECO:0000256" key="5">
    <source>
        <dbReference type="ARBA" id="ARBA00023136"/>
    </source>
</evidence>